<dbReference type="EMBL" id="JAHRHJ020000005">
    <property type="protein sequence ID" value="KAH9313500.1"/>
    <property type="molecule type" value="Genomic_DNA"/>
</dbReference>
<feature type="compositionally biased region" description="Basic and acidic residues" evidence="1">
    <location>
        <begin position="32"/>
        <end position="49"/>
    </location>
</feature>
<evidence type="ECO:0000313" key="2">
    <source>
        <dbReference type="EMBL" id="KAH9313500.1"/>
    </source>
</evidence>
<feature type="compositionally biased region" description="Basic and acidic residues" evidence="1">
    <location>
        <begin position="59"/>
        <end position="69"/>
    </location>
</feature>
<keyword evidence="3" id="KW-1185">Reference proteome</keyword>
<protein>
    <submittedName>
        <fullName evidence="2">Uncharacterized protein</fullName>
    </submittedName>
</protein>
<proteinExistence type="predicted"/>
<sequence>GSGSRRGRANRKTSKNEGHEQQAVFGSPSENVEQRDGARSRIGAGKEGRNMPTGRARPRREGERGAGRQ</sequence>
<feature type="region of interest" description="Disordered" evidence="1">
    <location>
        <begin position="1"/>
        <end position="69"/>
    </location>
</feature>
<dbReference type="Proteomes" id="UP000824469">
    <property type="component" value="Unassembled WGS sequence"/>
</dbReference>
<feature type="compositionally biased region" description="Basic residues" evidence="1">
    <location>
        <begin position="1"/>
        <end position="13"/>
    </location>
</feature>
<organism evidence="2 3">
    <name type="scientific">Taxus chinensis</name>
    <name type="common">Chinese yew</name>
    <name type="synonym">Taxus wallichiana var. chinensis</name>
    <dbReference type="NCBI Taxonomy" id="29808"/>
    <lineage>
        <taxon>Eukaryota</taxon>
        <taxon>Viridiplantae</taxon>
        <taxon>Streptophyta</taxon>
        <taxon>Embryophyta</taxon>
        <taxon>Tracheophyta</taxon>
        <taxon>Spermatophyta</taxon>
        <taxon>Pinopsida</taxon>
        <taxon>Pinidae</taxon>
        <taxon>Conifers II</taxon>
        <taxon>Cupressales</taxon>
        <taxon>Taxaceae</taxon>
        <taxon>Taxus</taxon>
    </lineage>
</organism>
<feature type="non-terminal residue" evidence="2">
    <location>
        <position position="1"/>
    </location>
</feature>
<evidence type="ECO:0000313" key="3">
    <source>
        <dbReference type="Proteomes" id="UP000824469"/>
    </source>
</evidence>
<gene>
    <name evidence="2" type="ORF">KI387_022127</name>
</gene>
<accession>A0AA38G0P2</accession>
<feature type="non-terminal residue" evidence="2">
    <location>
        <position position="69"/>
    </location>
</feature>
<dbReference type="AlphaFoldDB" id="A0AA38G0P2"/>
<evidence type="ECO:0000256" key="1">
    <source>
        <dbReference type="SAM" id="MobiDB-lite"/>
    </source>
</evidence>
<reference evidence="2 3" key="1">
    <citation type="journal article" date="2021" name="Nat. Plants">
        <title>The Taxus genome provides insights into paclitaxel biosynthesis.</title>
        <authorList>
            <person name="Xiong X."/>
            <person name="Gou J."/>
            <person name="Liao Q."/>
            <person name="Li Y."/>
            <person name="Zhou Q."/>
            <person name="Bi G."/>
            <person name="Li C."/>
            <person name="Du R."/>
            <person name="Wang X."/>
            <person name="Sun T."/>
            <person name="Guo L."/>
            <person name="Liang H."/>
            <person name="Lu P."/>
            <person name="Wu Y."/>
            <person name="Zhang Z."/>
            <person name="Ro D.K."/>
            <person name="Shang Y."/>
            <person name="Huang S."/>
            <person name="Yan J."/>
        </authorList>
    </citation>
    <scope>NUCLEOTIDE SEQUENCE [LARGE SCALE GENOMIC DNA]</scope>
    <source>
        <strain evidence="2">Ta-2019</strain>
    </source>
</reference>
<comment type="caution">
    <text evidence="2">The sequence shown here is derived from an EMBL/GenBank/DDBJ whole genome shotgun (WGS) entry which is preliminary data.</text>
</comment>
<name>A0AA38G0P2_TAXCH</name>